<evidence type="ECO:0000256" key="2">
    <source>
        <dbReference type="SAM" id="MobiDB-lite"/>
    </source>
</evidence>
<protein>
    <submittedName>
        <fullName evidence="3">Proline and serine-rich protein 2</fullName>
    </submittedName>
</protein>
<feature type="compositionally biased region" description="Polar residues" evidence="2">
    <location>
        <begin position="205"/>
        <end position="232"/>
    </location>
</feature>
<gene>
    <name evidence="3" type="ORF">EXN66_Car020936</name>
</gene>
<reference evidence="4" key="2">
    <citation type="submission" date="2019-02" db="EMBL/GenBank/DDBJ databases">
        <title>Opniocepnalus argus Var Kimnra genome.</title>
        <authorList>
            <person name="Zhou C."/>
            <person name="Xiao S."/>
        </authorList>
    </citation>
    <scope>NUCLEOTIDE SEQUENCE [LARGE SCALE GENOMIC DNA]</scope>
</reference>
<feature type="region of interest" description="Disordered" evidence="2">
    <location>
        <begin position="353"/>
        <end position="435"/>
    </location>
</feature>
<organism evidence="3 4">
    <name type="scientific">Channa argus</name>
    <name type="common">Northern snakehead</name>
    <name type="synonym">Ophicephalus argus</name>
    <dbReference type="NCBI Taxonomy" id="215402"/>
    <lineage>
        <taxon>Eukaryota</taxon>
        <taxon>Metazoa</taxon>
        <taxon>Chordata</taxon>
        <taxon>Craniata</taxon>
        <taxon>Vertebrata</taxon>
        <taxon>Euteleostomi</taxon>
        <taxon>Actinopterygii</taxon>
        <taxon>Neopterygii</taxon>
        <taxon>Teleostei</taxon>
        <taxon>Neoteleostei</taxon>
        <taxon>Acanthomorphata</taxon>
        <taxon>Anabantaria</taxon>
        <taxon>Anabantiformes</taxon>
        <taxon>Channoidei</taxon>
        <taxon>Channidae</taxon>
        <taxon>Channa</taxon>
    </lineage>
</organism>
<feature type="region of interest" description="Disordered" evidence="2">
    <location>
        <begin position="202"/>
        <end position="248"/>
    </location>
</feature>
<dbReference type="Proteomes" id="UP000503349">
    <property type="component" value="Chromosome 21"/>
</dbReference>
<evidence type="ECO:0000256" key="1">
    <source>
        <dbReference type="ARBA" id="ARBA00022553"/>
    </source>
</evidence>
<dbReference type="PANTHER" id="PTHR16095:SF9">
    <property type="entry name" value="PROLINE AND SERINE-RICH PROTEIN 2"/>
    <property type="match status" value="1"/>
</dbReference>
<feature type="compositionally biased region" description="Polar residues" evidence="2">
    <location>
        <begin position="401"/>
        <end position="416"/>
    </location>
</feature>
<evidence type="ECO:0000313" key="4">
    <source>
        <dbReference type="Proteomes" id="UP000503349"/>
    </source>
</evidence>
<name>A0A6G1QRR7_CHAAH</name>
<sequence length="618" mass="67626">MDVWCCWSKCRLTSESRTMDVHLHSNSQRHYTVNGVTSRNSRPGEDDLQSLSQEEQECIQFFEETIVSLEESLKEEDRRPGQVKAPASTRGSIGSVVTMSSLLAGPPSPKDHDIIDLVRPQPDLVQTKQSTISSTSPDFQRMMPAPETHFEIKPRHDAIDGLPSEYNPPLPSGSYGSTDGHFSYQPPGCIPTPVLIAQKMAKNQPGGTPNLLPSSHHQQQSLKSEKPQTYSSDLPMKQCPPTSAKPTRYPANISVVHSKDNQNPSAGNVNIHERQAKMLANLIGTSHPLAQEDPQQATDHLPKNTPTRSTSFKDPAPDVSRMEALSKLGLTKNHDMSGGMSYSTPQTNVKHLEEKVPPTTETSTKLPQANFTRSTQKQIHADRKPEVLRKESLKSHEDRNPQQSLSPPAVTKSSYSPPHWEHKAPVSPPSDVSSIEFNRYGGKSIKVHARNEPATSPTSPEPKIFNPALSNPSEFNNYGGKSKVVTPASGATKKNDLPDILSSHIDKSQSLPAKSEPVHIEINSFGGKSRTINPSPGLSHGHTKSFKAPAPAPAPKPHRHTVHVAAQKAAPQVSTPEHRGRSSSMFRSQGITVQFSGRGPMDESRKEALRKLGLLKDP</sequence>
<feature type="compositionally biased region" description="Polar residues" evidence="2">
    <location>
        <begin position="293"/>
        <end position="312"/>
    </location>
</feature>
<evidence type="ECO:0000313" key="3">
    <source>
        <dbReference type="EMBL" id="KAF3705245.1"/>
    </source>
</evidence>
<feature type="compositionally biased region" description="Basic and acidic residues" evidence="2">
    <location>
        <begin position="379"/>
        <end position="400"/>
    </location>
</feature>
<dbReference type="EMBL" id="CM015732">
    <property type="protein sequence ID" value="KAF3705245.1"/>
    <property type="molecule type" value="Genomic_DNA"/>
</dbReference>
<feature type="region of interest" description="Disordered" evidence="2">
    <location>
        <begin position="525"/>
        <end position="618"/>
    </location>
</feature>
<dbReference type="AlphaFoldDB" id="A0A6G1QRR7"/>
<feature type="region of interest" description="Disordered" evidence="2">
    <location>
        <begin position="292"/>
        <end position="319"/>
    </location>
</feature>
<keyword evidence="4" id="KW-1185">Reference proteome</keyword>
<proteinExistence type="predicted"/>
<reference evidence="3 4" key="1">
    <citation type="submission" date="2019-02" db="EMBL/GenBank/DDBJ databases">
        <title>Opniocepnalus argus genome.</title>
        <authorList>
            <person name="Zhou C."/>
            <person name="Xiao S."/>
        </authorList>
    </citation>
    <scope>NUCLEOTIDE SEQUENCE [LARGE SCALE GENOMIC DNA]</scope>
    <source>
        <strain evidence="3">OARG1902GOOAL</strain>
        <tissue evidence="3">Muscle</tissue>
    </source>
</reference>
<feature type="compositionally biased region" description="Polar residues" evidence="2">
    <location>
        <begin position="582"/>
        <end position="595"/>
    </location>
</feature>
<accession>A0A6G1QRR7</accession>
<keyword evidence="1" id="KW-0597">Phosphoprotein</keyword>
<dbReference type="PANTHER" id="PTHR16095">
    <property type="entry name" value="TRANSMEMBRANE PROTEIN 143 FAMILY MEMBER"/>
    <property type="match status" value="1"/>
</dbReference>
<feature type="compositionally biased region" description="Polar residues" evidence="2">
    <location>
        <begin position="359"/>
        <end position="378"/>
    </location>
</feature>
<feature type="compositionally biased region" description="Basic and acidic residues" evidence="2">
    <location>
        <begin position="600"/>
        <end position="618"/>
    </location>
</feature>